<feature type="compositionally biased region" description="Polar residues" evidence="1">
    <location>
        <begin position="148"/>
        <end position="158"/>
    </location>
</feature>
<sequence>MKPVLFPSNEAQGLSLRKSLRLLVALRRKLMGSVGYASGWARAAAYVSRLLDGEAMTTTTVMRRAEQIGLMVGVDMSFGMILRATDEVSASIIKISAEQIGSDVGLTQAERTAIGDRRMRWLDAKDENKVARAKRLKRESEARRRAQQGATPRSQSMAATKPWEALNISESTYRRRKRMTGIRGAGESIEETQLHEKRSRPGKLHEKRSTERVSHASSRP</sequence>
<name>A0A1K2HVH4_9HYPH</name>
<organism evidence="2 3">
    <name type="scientific">Devosia enhydra</name>
    <dbReference type="NCBI Taxonomy" id="665118"/>
    <lineage>
        <taxon>Bacteria</taxon>
        <taxon>Pseudomonadati</taxon>
        <taxon>Pseudomonadota</taxon>
        <taxon>Alphaproteobacteria</taxon>
        <taxon>Hyphomicrobiales</taxon>
        <taxon>Devosiaceae</taxon>
        <taxon>Devosia</taxon>
    </lineage>
</organism>
<gene>
    <name evidence="2" type="ORF">SAMN02983003_0688</name>
</gene>
<keyword evidence="3" id="KW-1185">Reference proteome</keyword>
<protein>
    <submittedName>
        <fullName evidence="2">Uncharacterized protein</fullName>
    </submittedName>
</protein>
<dbReference type="EMBL" id="FPKU01000001">
    <property type="protein sequence ID" value="SFZ81781.1"/>
    <property type="molecule type" value="Genomic_DNA"/>
</dbReference>
<proteinExistence type="predicted"/>
<evidence type="ECO:0000313" key="3">
    <source>
        <dbReference type="Proteomes" id="UP000183447"/>
    </source>
</evidence>
<dbReference type="AlphaFoldDB" id="A0A1K2HVH4"/>
<dbReference type="Gene3D" id="1.10.1220.10">
    <property type="entry name" value="Met repressor-like"/>
    <property type="match status" value="1"/>
</dbReference>
<feature type="region of interest" description="Disordered" evidence="1">
    <location>
        <begin position="132"/>
        <end position="220"/>
    </location>
</feature>
<dbReference type="Proteomes" id="UP000183447">
    <property type="component" value="Unassembled WGS sequence"/>
</dbReference>
<accession>A0A1K2HVH4</accession>
<evidence type="ECO:0000256" key="1">
    <source>
        <dbReference type="SAM" id="MobiDB-lite"/>
    </source>
</evidence>
<dbReference type="OrthoDB" id="6008408at2"/>
<evidence type="ECO:0000313" key="2">
    <source>
        <dbReference type="EMBL" id="SFZ81781.1"/>
    </source>
</evidence>
<dbReference type="STRING" id="665118.SAMN02983003_0688"/>
<dbReference type="RefSeq" id="WP_072339022.1">
    <property type="nucleotide sequence ID" value="NZ_FPKU01000001.1"/>
</dbReference>
<dbReference type="GO" id="GO:0006355">
    <property type="term" value="P:regulation of DNA-templated transcription"/>
    <property type="evidence" value="ECO:0007669"/>
    <property type="project" value="InterPro"/>
</dbReference>
<feature type="compositionally biased region" description="Basic and acidic residues" evidence="1">
    <location>
        <begin position="203"/>
        <end position="214"/>
    </location>
</feature>
<reference evidence="2 3" key="1">
    <citation type="submission" date="2016-11" db="EMBL/GenBank/DDBJ databases">
        <authorList>
            <person name="Jaros S."/>
            <person name="Januszkiewicz K."/>
            <person name="Wedrychowicz H."/>
        </authorList>
    </citation>
    <scope>NUCLEOTIDE SEQUENCE [LARGE SCALE GENOMIC DNA]</scope>
    <source>
        <strain evidence="2 3">ATCC 23634</strain>
    </source>
</reference>
<dbReference type="InterPro" id="IPR013321">
    <property type="entry name" value="Arc_rbn_hlx_hlx"/>
</dbReference>